<evidence type="ECO:0000256" key="6">
    <source>
        <dbReference type="ARBA" id="ARBA00022603"/>
    </source>
</evidence>
<dbReference type="CDD" id="cd02440">
    <property type="entry name" value="AdoMet_MTases"/>
    <property type="match status" value="1"/>
</dbReference>
<keyword evidence="5" id="KW-0963">Cytoplasm</keyword>
<keyword evidence="6" id="KW-0489">Methyltransferase</keyword>
<evidence type="ECO:0000256" key="5">
    <source>
        <dbReference type="ARBA" id="ARBA00022490"/>
    </source>
</evidence>
<evidence type="ECO:0000256" key="3">
    <source>
        <dbReference type="ARBA" id="ARBA00011890"/>
    </source>
</evidence>
<evidence type="ECO:0000256" key="1">
    <source>
        <dbReference type="ARBA" id="ARBA00004496"/>
    </source>
</evidence>
<dbReference type="Gene3D" id="3.40.50.150">
    <property type="entry name" value="Vaccinia Virus protein VP39"/>
    <property type="match status" value="1"/>
</dbReference>
<evidence type="ECO:0000256" key="2">
    <source>
        <dbReference type="ARBA" id="ARBA00005369"/>
    </source>
</evidence>
<dbReference type="InterPro" id="IPR000682">
    <property type="entry name" value="PCMT"/>
</dbReference>
<dbReference type="EMBL" id="JAMTCP010000011">
    <property type="protein sequence ID" value="MCP2258795.1"/>
    <property type="molecule type" value="Genomic_DNA"/>
</dbReference>
<dbReference type="InterPro" id="IPR029063">
    <property type="entry name" value="SAM-dependent_MTases_sf"/>
</dbReference>
<comment type="similarity">
    <text evidence="2">Belongs to the methyltransferase superfamily. L-isoaspartyl/D-aspartyl protein methyltransferase family.</text>
</comment>
<dbReference type="Proteomes" id="UP001205311">
    <property type="component" value="Unassembled WGS sequence"/>
</dbReference>
<protein>
    <recommendedName>
        <fullName evidence="4">Protein-L-isoaspartate O-methyltransferase</fullName>
        <ecNumber evidence="3">2.1.1.77</ecNumber>
    </recommendedName>
    <alternativeName>
        <fullName evidence="11">L-isoaspartyl protein carboxyl methyltransferase</fullName>
    </alternativeName>
    <alternativeName>
        <fullName evidence="9">Protein L-isoaspartyl methyltransferase</fullName>
    </alternativeName>
    <alternativeName>
        <fullName evidence="10">Protein-beta-aspartate methyltransferase</fullName>
    </alternativeName>
</protein>
<dbReference type="PANTHER" id="PTHR11579">
    <property type="entry name" value="PROTEIN-L-ISOASPARTATE O-METHYLTRANSFERASE"/>
    <property type="match status" value="1"/>
</dbReference>
<evidence type="ECO:0000256" key="10">
    <source>
        <dbReference type="ARBA" id="ARBA00031323"/>
    </source>
</evidence>
<sequence>MTHWRERLPVSRDQFVPPVVWVDDPATGGYVSVSREDDEPAWRKMVDADEAIITQVDDGKTPPGSVGQQISSSCSAPSIVADMLDALDARPGHAVLEIGTGTGWNAALLCERVGETGSVTTVEVDAALTTAARAALHGAGYGPHVVTADGTEGYRPGAPYDRVIATASVRAIPRAWIAQTRPGGAIVAPWGSDYCNGTLLRLDVRHNGSAVGRCGAHIGFMRVRSARRYYMNPSADEQATADTTTTTLTARDMMDLTEYGRAAFVVGLRVPRCYLTMDDLDDDHRRIELHDVESGSWAAVDLVRGEHPWTVRQLGPRRLWDEVSEAHAWWVSTGRLGPDHLTLTVDPDGIQWATLSAGGLTTAWQVAV</sequence>
<evidence type="ECO:0000313" key="12">
    <source>
        <dbReference type="EMBL" id="MCP2258795.1"/>
    </source>
</evidence>
<dbReference type="RefSeq" id="WP_380496309.1">
    <property type="nucleotide sequence ID" value="NZ_JBHMCX010000011.1"/>
</dbReference>
<evidence type="ECO:0000256" key="4">
    <source>
        <dbReference type="ARBA" id="ARBA00013346"/>
    </source>
</evidence>
<keyword evidence="13" id="KW-1185">Reference proteome</keyword>
<gene>
    <name evidence="12" type="ORF">LX15_002493</name>
</gene>
<accession>A0ABT1HTE1</accession>
<evidence type="ECO:0000313" key="13">
    <source>
        <dbReference type="Proteomes" id="UP001205311"/>
    </source>
</evidence>
<evidence type="ECO:0000256" key="7">
    <source>
        <dbReference type="ARBA" id="ARBA00022679"/>
    </source>
</evidence>
<comment type="caution">
    <text evidence="12">The sequence shown here is derived from an EMBL/GenBank/DDBJ whole genome shotgun (WGS) entry which is preliminary data.</text>
</comment>
<dbReference type="EC" id="2.1.1.77" evidence="3"/>
<keyword evidence="8" id="KW-0949">S-adenosyl-L-methionine</keyword>
<dbReference type="Pfam" id="PF01135">
    <property type="entry name" value="PCMT"/>
    <property type="match status" value="1"/>
</dbReference>
<dbReference type="SUPFAM" id="SSF53335">
    <property type="entry name" value="S-adenosyl-L-methionine-dependent methyltransferases"/>
    <property type="match status" value="1"/>
</dbReference>
<organism evidence="12 13">
    <name type="scientific">Streptoalloteichus tenebrarius (strain ATCC 17920 / DSM 40477 / JCM 4838 / CBS 697.72 / NBRC 16177 / NCIMB 11028 / NRRL B-12390 / A12253. 1 / ISP 5477)</name>
    <name type="common">Streptomyces tenebrarius</name>
    <dbReference type="NCBI Taxonomy" id="1933"/>
    <lineage>
        <taxon>Bacteria</taxon>
        <taxon>Bacillati</taxon>
        <taxon>Actinomycetota</taxon>
        <taxon>Actinomycetes</taxon>
        <taxon>Pseudonocardiales</taxon>
        <taxon>Pseudonocardiaceae</taxon>
        <taxon>Streptoalloteichus</taxon>
    </lineage>
</organism>
<comment type="subcellular location">
    <subcellularLocation>
        <location evidence="1">Cytoplasm</location>
    </subcellularLocation>
</comment>
<name>A0ABT1HTE1_STRSD</name>
<keyword evidence="7" id="KW-0808">Transferase</keyword>
<evidence type="ECO:0000256" key="8">
    <source>
        <dbReference type="ARBA" id="ARBA00022691"/>
    </source>
</evidence>
<reference evidence="12 13" key="1">
    <citation type="submission" date="2022-06" db="EMBL/GenBank/DDBJ databases">
        <title>Genomic Encyclopedia of Archaeal and Bacterial Type Strains, Phase II (KMG-II): from individual species to whole genera.</title>
        <authorList>
            <person name="Goeker M."/>
        </authorList>
    </citation>
    <scope>NUCLEOTIDE SEQUENCE [LARGE SCALE GENOMIC DNA]</scope>
    <source>
        <strain evidence="12 13">DSM 40477</strain>
    </source>
</reference>
<dbReference type="PANTHER" id="PTHR11579:SF0">
    <property type="entry name" value="PROTEIN-L-ISOASPARTATE(D-ASPARTATE) O-METHYLTRANSFERASE"/>
    <property type="match status" value="1"/>
</dbReference>
<evidence type="ECO:0000256" key="11">
    <source>
        <dbReference type="ARBA" id="ARBA00031350"/>
    </source>
</evidence>
<evidence type="ECO:0000256" key="9">
    <source>
        <dbReference type="ARBA" id="ARBA00030757"/>
    </source>
</evidence>
<proteinExistence type="inferred from homology"/>